<organism evidence="2 3">
    <name type="scientific">Streptomyces cinnabarinus</name>
    <dbReference type="NCBI Taxonomy" id="67287"/>
    <lineage>
        <taxon>Bacteria</taxon>
        <taxon>Bacillati</taxon>
        <taxon>Actinomycetota</taxon>
        <taxon>Actinomycetes</taxon>
        <taxon>Kitasatosporales</taxon>
        <taxon>Streptomycetaceae</taxon>
        <taxon>Streptomyces</taxon>
    </lineage>
</organism>
<sequence>MDEEADTALRSLGAWLRADPEVARAASVTLTRSSAAPEDMGGAFDAIQVVFDDAVSLANLLIAYGTWRSTRTHRTRVEFRRGDGRRVEDNDGSPESRQRAADFLTGTGTGTGPDDDLSDA</sequence>
<keyword evidence="3" id="KW-1185">Reference proteome</keyword>
<dbReference type="Pfam" id="PF19953">
    <property type="entry name" value="EACC1"/>
    <property type="match status" value="1"/>
</dbReference>
<proteinExistence type="predicted"/>
<evidence type="ECO:0000313" key="2">
    <source>
        <dbReference type="EMBL" id="WAZ26528.1"/>
    </source>
</evidence>
<evidence type="ECO:0000313" key="3">
    <source>
        <dbReference type="Proteomes" id="UP001164439"/>
    </source>
</evidence>
<dbReference type="EMBL" id="CP114413">
    <property type="protein sequence ID" value="WAZ26528.1"/>
    <property type="molecule type" value="Genomic_DNA"/>
</dbReference>
<reference evidence="2" key="1">
    <citation type="submission" date="2022-12" db="EMBL/GenBank/DDBJ databases">
        <authorList>
            <person name="Ruckert C."/>
            <person name="Busche T."/>
            <person name="Kalinowski J."/>
            <person name="Wittmann C."/>
        </authorList>
    </citation>
    <scope>NUCLEOTIDE SEQUENCE</scope>
    <source>
        <strain evidence="2">DSM 40467</strain>
    </source>
</reference>
<dbReference type="RefSeq" id="WP_269664013.1">
    <property type="nucleotide sequence ID" value="NZ_CP114413.1"/>
</dbReference>
<name>A0ABY7KR99_9ACTN</name>
<evidence type="ECO:0000256" key="1">
    <source>
        <dbReference type="SAM" id="MobiDB-lite"/>
    </source>
</evidence>
<protein>
    <submittedName>
        <fullName evidence="2">Uncharacterized protein</fullName>
    </submittedName>
</protein>
<feature type="region of interest" description="Disordered" evidence="1">
    <location>
        <begin position="81"/>
        <end position="120"/>
    </location>
</feature>
<gene>
    <name evidence="2" type="ORF">STRCI_008111</name>
</gene>
<accession>A0ABY7KR99</accession>
<dbReference type="Proteomes" id="UP001164439">
    <property type="component" value="Chromosome"/>
</dbReference>
<dbReference type="InterPro" id="IPR045428">
    <property type="entry name" value="EACC1"/>
</dbReference>
<feature type="compositionally biased region" description="Basic and acidic residues" evidence="1">
    <location>
        <begin position="81"/>
        <end position="100"/>
    </location>
</feature>